<protein>
    <submittedName>
        <fullName evidence="1">Uncharacterized protein</fullName>
    </submittedName>
</protein>
<dbReference type="RefSeq" id="WP_064084221.1">
    <property type="nucleotide sequence ID" value="NZ_LXSF01000005.1"/>
</dbReference>
<dbReference type="EMBL" id="LXSF01000005">
    <property type="protein sequence ID" value="OAM16567.1"/>
    <property type="molecule type" value="Genomic_DNA"/>
</dbReference>
<reference evidence="2" key="1">
    <citation type="submission" date="2016-05" db="EMBL/GenBank/DDBJ databases">
        <title>Draft genome of Corynebacterium afermentans subsp. afermentans LCDC 88199T.</title>
        <authorList>
            <person name="Bernier A.-M."/>
            <person name="Bernard K."/>
        </authorList>
    </citation>
    <scope>NUCLEOTIDE SEQUENCE [LARGE SCALE GENOMIC DNA]</scope>
    <source>
        <strain evidence="2">NML01-0328</strain>
    </source>
</reference>
<proteinExistence type="predicted"/>
<organism evidence="1 2">
    <name type="scientific">Eikenella corrodens</name>
    <dbReference type="NCBI Taxonomy" id="539"/>
    <lineage>
        <taxon>Bacteria</taxon>
        <taxon>Pseudomonadati</taxon>
        <taxon>Pseudomonadota</taxon>
        <taxon>Betaproteobacteria</taxon>
        <taxon>Neisseriales</taxon>
        <taxon>Neisseriaceae</taxon>
        <taxon>Eikenella</taxon>
    </lineage>
</organism>
<comment type="caution">
    <text evidence="1">The sequence shown here is derived from an EMBL/GenBank/DDBJ whole genome shotgun (WGS) entry which is preliminary data.</text>
</comment>
<evidence type="ECO:0000313" key="1">
    <source>
        <dbReference type="EMBL" id="OAM16567.1"/>
    </source>
</evidence>
<name>A0A1A9REC4_EIKCO</name>
<sequence length="154" mass="17137">MCFTVLLSTDCPDDLFCQNGSGICFQPADDQSVRAAAMPYARNYDVAGDGSGDSHGGCGCGCCFSFYGDGAFAEYGFREPEMTSPEMLKCSPMRETLHLQEVIRHLVRQGWRVQLAAVWAEDWGSLQREAEVVSMVVLNPLHFALYENVRFEFV</sequence>
<evidence type="ECO:0000313" key="2">
    <source>
        <dbReference type="Proteomes" id="UP000078003"/>
    </source>
</evidence>
<gene>
    <name evidence="1" type="ORF">A7P85_06050</name>
</gene>
<dbReference type="AlphaFoldDB" id="A0A1A9REC4"/>
<dbReference type="Proteomes" id="UP000078003">
    <property type="component" value="Unassembled WGS sequence"/>
</dbReference>
<accession>A0A1A9REC4</accession>